<evidence type="ECO:0000313" key="10">
    <source>
        <dbReference type="Proteomes" id="UP000256779"/>
    </source>
</evidence>
<dbReference type="InterPro" id="IPR016007">
    <property type="entry name" value="Alpha_rhamnosid"/>
</dbReference>
<name>A0A3D9L1V2_MARFU</name>
<dbReference type="InterPro" id="IPR035396">
    <property type="entry name" value="Bac_rhamnosid6H"/>
</dbReference>
<reference evidence="9 10" key="1">
    <citation type="submission" date="2018-07" db="EMBL/GenBank/DDBJ databases">
        <title>Genomic Encyclopedia of Type Strains, Phase IV (KMG-IV): sequencing the most valuable type-strain genomes for metagenomic binning, comparative biology and taxonomic classification.</title>
        <authorList>
            <person name="Goeker M."/>
        </authorList>
    </citation>
    <scope>NUCLEOTIDE SEQUENCE [LARGE SCALE GENOMIC DNA]</scope>
    <source>
        <strain evidence="9 10">DSM 4134</strain>
    </source>
</reference>
<dbReference type="PIRSF" id="PIRSF010631">
    <property type="entry name" value="A-rhamnsds"/>
    <property type="match status" value="1"/>
</dbReference>
<evidence type="ECO:0000313" key="9">
    <source>
        <dbReference type="EMBL" id="RED98332.1"/>
    </source>
</evidence>
<dbReference type="Pfam" id="PF25788">
    <property type="entry name" value="Ig_Rha78A_N"/>
    <property type="match status" value="1"/>
</dbReference>
<dbReference type="InterPro" id="IPR035398">
    <property type="entry name" value="Bac_rhamnosid_C"/>
</dbReference>
<organism evidence="9 10">
    <name type="scientific">Marinoscillum furvescens DSM 4134</name>
    <dbReference type="NCBI Taxonomy" id="1122208"/>
    <lineage>
        <taxon>Bacteria</taxon>
        <taxon>Pseudomonadati</taxon>
        <taxon>Bacteroidota</taxon>
        <taxon>Cytophagia</taxon>
        <taxon>Cytophagales</taxon>
        <taxon>Reichenbachiellaceae</taxon>
        <taxon>Marinoscillum</taxon>
    </lineage>
</organism>
<comment type="caution">
    <text evidence="9">The sequence shown here is derived from an EMBL/GenBank/DDBJ whole genome shotgun (WGS) entry which is preliminary data.</text>
</comment>
<evidence type="ECO:0000256" key="3">
    <source>
        <dbReference type="ARBA" id="ARBA00022801"/>
    </source>
</evidence>
<accession>A0A3D9L1V2</accession>
<dbReference type="SUPFAM" id="SSF48208">
    <property type="entry name" value="Six-hairpin glycosidases"/>
    <property type="match status" value="1"/>
</dbReference>
<feature type="domain" description="Bacterial alpha-L-rhamnosidase N-terminal" evidence="6">
    <location>
        <begin position="175"/>
        <end position="347"/>
    </location>
</feature>
<dbReference type="Gene3D" id="2.60.120.260">
    <property type="entry name" value="Galactose-binding domain-like"/>
    <property type="match status" value="2"/>
</dbReference>
<evidence type="ECO:0000259" key="6">
    <source>
        <dbReference type="Pfam" id="PF08531"/>
    </source>
</evidence>
<evidence type="ECO:0000256" key="4">
    <source>
        <dbReference type="SAM" id="SignalP"/>
    </source>
</evidence>
<dbReference type="Gene3D" id="2.60.420.10">
    <property type="entry name" value="Maltose phosphorylase, domain 3"/>
    <property type="match status" value="1"/>
</dbReference>
<evidence type="ECO:0000256" key="2">
    <source>
        <dbReference type="ARBA" id="ARBA00012652"/>
    </source>
</evidence>
<feature type="chain" id="PRO_5017749930" description="alpha-L-rhamnosidase" evidence="4">
    <location>
        <begin position="22"/>
        <end position="942"/>
    </location>
</feature>
<dbReference type="RefSeq" id="WP_115868294.1">
    <property type="nucleotide sequence ID" value="NZ_QREG01000010.1"/>
</dbReference>
<proteinExistence type="predicted"/>
<feature type="domain" description="Alpha-L-rhamnosidase concanavalin-like" evidence="5">
    <location>
        <begin position="360"/>
        <end position="454"/>
    </location>
</feature>
<dbReference type="InterPro" id="IPR012341">
    <property type="entry name" value="6hp_glycosidase-like_sf"/>
</dbReference>
<feature type="domain" description="Alpha-L-rhamnosidase C-terminal" evidence="8">
    <location>
        <begin position="834"/>
        <end position="909"/>
    </location>
</feature>
<dbReference type="Pfam" id="PF17390">
    <property type="entry name" value="Bac_rhamnosid_C"/>
    <property type="match status" value="1"/>
</dbReference>
<dbReference type="AlphaFoldDB" id="A0A3D9L1V2"/>
<dbReference type="InterPro" id="IPR008928">
    <property type="entry name" value="6-hairpin_glycosidase_sf"/>
</dbReference>
<dbReference type="Proteomes" id="UP000256779">
    <property type="component" value="Unassembled WGS sequence"/>
</dbReference>
<dbReference type="Pfam" id="PF17389">
    <property type="entry name" value="Bac_rhamnosid6H"/>
    <property type="match status" value="1"/>
</dbReference>
<dbReference type="Pfam" id="PF05592">
    <property type="entry name" value="Bac_rhamnosid"/>
    <property type="match status" value="1"/>
</dbReference>
<dbReference type="InterPro" id="IPR008902">
    <property type="entry name" value="Rhamnosid_concanavalin"/>
</dbReference>
<keyword evidence="10" id="KW-1185">Reference proteome</keyword>
<dbReference type="OrthoDB" id="9815108at2"/>
<evidence type="ECO:0000256" key="1">
    <source>
        <dbReference type="ARBA" id="ARBA00001445"/>
    </source>
</evidence>
<dbReference type="EC" id="3.2.1.40" evidence="2"/>
<protein>
    <recommendedName>
        <fullName evidence="2">alpha-L-rhamnosidase</fullName>
        <ecNumber evidence="2">3.2.1.40</ecNumber>
    </recommendedName>
</protein>
<feature type="signal peptide" evidence="4">
    <location>
        <begin position="1"/>
        <end position="21"/>
    </location>
</feature>
<evidence type="ECO:0000259" key="8">
    <source>
        <dbReference type="Pfam" id="PF17390"/>
    </source>
</evidence>
<dbReference type="InterPro" id="IPR013783">
    <property type="entry name" value="Ig-like_fold"/>
</dbReference>
<gene>
    <name evidence="9" type="ORF">C7460_1102</name>
</gene>
<keyword evidence="3" id="KW-0378">Hydrolase</keyword>
<dbReference type="InterPro" id="IPR013737">
    <property type="entry name" value="Bac_rhamnosid_N"/>
</dbReference>
<dbReference type="GO" id="GO:0005975">
    <property type="term" value="P:carbohydrate metabolic process"/>
    <property type="evidence" value="ECO:0007669"/>
    <property type="project" value="InterPro"/>
</dbReference>
<comment type="catalytic activity">
    <reaction evidence="1">
        <text>Hydrolysis of terminal non-reducing alpha-L-rhamnose residues in alpha-L-rhamnosides.</text>
        <dbReference type="EC" id="3.2.1.40"/>
    </reaction>
</comment>
<keyword evidence="4" id="KW-0732">Signal</keyword>
<sequence length="942" mass="106070">MKNTLYLILLGLVLIACTNTNDPISIEKITVNYFENPLGIDDPEPSLTWVMSSSGRNKIQTAYQIKVATSKKNLESERSLLWNTGKQNSNQNSNVRYAGKPLSSGQSCFFQVRVWDENNQASEWSQVGMWSMGLLDKEDWEAKWIGYKTSDQNPTDPLHLPPAPYLRKSFNVNSKIKNATLYVTSLGVFEMSINGNKIGNDLLTPGWTDYNKRIYYKTYNVTDNLRSGENALGAIIADGWYAGYVGPKELSNPRNRELYGVHPALFCQLEVEYENGEKITVASDESWKASEGAFISADLLMGVTYNANLEPSGWNKPGFDDSKWANAYLHQGTEGKLQAYPGNSIQVYNEITPIEITEPQHGKYIFNLGQNFAGHARLNVKGNKGDTIVMRFGERLHDDGSLMTENLRFARATDTYILKGNGVEIWEPKFTYHGFQYVEVSGLKSKPESSTITGIPFGSSIPMVSTFSSSDKVLNKMYENIIWTQRSNFMEVPTDSPQRDERLGWLGDVQIFSRTALYNATLGAFNQKWFTDLRDAQYDLGPYSVFAPRPYPKLVWYSPGWMDAGVMVPYNTYKFYGDTKIIEKHYESMTKFTEYHIQKSAEHKFYPEDSWDDAKPRGGFGDWLEMTEKHTSHDILASLYFQHVLRCMSEMSTAIGQKKNAERYKSIYDESVNAFIKHYLSKDGRIHVDESKYGDGKGYFEGERGFTGHTQSAYATAIYFDVLPTNLKKKAGKHLIDLITANDNLPTSGILGIRQLLPALSSIGRSDIAFKILLNKDYPSWGFQVKHGATTIWERWNSWTPEDGYNGAMNAKMNSFNHYAFGAFGQYLFSNIAGIDQNGVGFKNIVIKPELGNNALTNARGKYGSINGKIVSSWKVDGSAYTLEVEIPVNTKAKVYVISKEGTPIKEGGKTIDNESIKVLGRDGIYQVFEVGSGKYSFQSVL</sequence>
<evidence type="ECO:0000259" key="5">
    <source>
        <dbReference type="Pfam" id="PF05592"/>
    </source>
</evidence>
<dbReference type="PROSITE" id="PS51257">
    <property type="entry name" value="PROKAR_LIPOPROTEIN"/>
    <property type="match status" value="1"/>
</dbReference>
<dbReference type="PANTHER" id="PTHR33307">
    <property type="entry name" value="ALPHA-RHAMNOSIDASE (EUROFUNG)"/>
    <property type="match status" value="1"/>
</dbReference>
<dbReference type="Gene3D" id="1.50.10.10">
    <property type="match status" value="1"/>
</dbReference>
<dbReference type="EMBL" id="QREG01000010">
    <property type="protein sequence ID" value="RED98332.1"/>
    <property type="molecule type" value="Genomic_DNA"/>
</dbReference>
<dbReference type="PANTHER" id="PTHR33307:SF6">
    <property type="entry name" value="ALPHA-RHAMNOSIDASE (EUROFUNG)-RELATED"/>
    <property type="match status" value="1"/>
</dbReference>
<dbReference type="Gene3D" id="2.60.40.10">
    <property type="entry name" value="Immunoglobulins"/>
    <property type="match status" value="1"/>
</dbReference>
<evidence type="ECO:0000259" key="7">
    <source>
        <dbReference type="Pfam" id="PF17389"/>
    </source>
</evidence>
<dbReference type="GO" id="GO:0030596">
    <property type="term" value="F:alpha-L-rhamnosidase activity"/>
    <property type="evidence" value="ECO:0007669"/>
    <property type="project" value="UniProtKB-EC"/>
</dbReference>
<dbReference type="Pfam" id="PF08531">
    <property type="entry name" value="Bac_rhamnosid_N"/>
    <property type="match status" value="1"/>
</dbReference>
<feature type="domain" description="Alpha-L-rhamnosidase six-hairpin glycosidase" evidence="7">
    <location>
        <begin position="463"/>
        <end position="832"/>
    </location>
</feature>